<keyword evidence="1" id="KW-0812">Transmembrane</keyword>
<reference evidence="2" key="1">
    <citation type="submission" date="2016-10" db="EMBL/GenBank/DDBJ databases">
        <authorList>
            <person name="Benchimol M."/>
            <person name="Almeida L.G."/>
            <person name="Vasconcelos A.T."/>
            <person name="Perreira-Neves A."/>
            <person name="Rosa I.A."/>
            <person name="Tasca T."/>
            <person name="Bogo M.R."/>
            <person name="de Souza W."/>
        </authorList>
    </citation>
    <scope>NUCLEOTIDE SEQUENCE [LARGE SCALE GENOMIC DNA]</scope>
    <source>
        <strain evidence="2">K</strain>
    </source>
</reference>
<dbReference type="AlphaFoldDB" id="A0A1J4KIZ1"/>
<proteinExistence type="predicted"/>
<dbReference type="EMBL" id="MLAK01000599">
    <property type="protein sequence ID" value="OHT10904.1"/>
    <property type="molecule type" value="Genomic_DNA"/>
</dbReference>
<keyword evidence="1" id="KW-0472">Membrane</keyword>
<feature type="transmembrane region" description="Helical" evidence="1">
    <location>
        <begin position="21"/>
        <end position="39"/>
    </location>
</feature>
<evidence type="ECO:0000256" key="1">
    <source>
        <dbReference type="SAM" id="Phobius"/>
    </source>
</evidence>
<sequence>MGVFGKDPRSIFLHMIHNANLWYDTLLIPVLFIALMKRFNRNDSLYLPLPHFVVEIIRVCLHTGHTHGNIAVSIVFLIFDILAIALDFLNIFLVEQNTAFFNLVMIAFAILHIIQLFTIIPVFRSLHFYKTGYYQFSRGQLQAAQEADDTVQLMDIEHESQAIH</sequence>
<organism evidence="2 3">
    <name type="scientific">Tritrichomonas foetus</name>
    <dbReference type="NCBI Taxonomy" id="1144522"/>
    <lineage>
        <taxon>Eukaryota</taxon>
        <taxon>Metamonada</taxon>
        <taxon>Parabasalia</taxon>
        <taxon>Tritrichomonadida</taxon>
        <taxon>Tritrichomonadidae</taxon>
        <taxon>Tritrichomonas</taxon>
    </lineage>
</organism>
<dbReference type="Proteomes" id="UP000179807">
    <property type="component" value="Unassembled WGS sequence"/>
</dbReference>
<feature type="transmembrane region" description="Helical" evidence="1">
    <location>
        <begin position="99"/>
        <end position="123"/>
    </location>
</feature>
<feature type="transmembrane region" description="Helical" evidence="1">
    <location>
        <begin position="70"/>
        <end position="93"/>
    </location>
</feature>
<keyword evidence="3" id="KW-1185">Reference proteome</keyword>
<protein>
    <submittedName>
        <fullName evidence="2">Uncharacterized protein</fullName>
    </submittedName>
</protein>
<dbReference type="VEuPathDB" id="TrichDB:TRFO_19705"/>
<evidence type="ECO:0000313" key="3">
    <source>
        <dbReference type="Proteomes" id="UP000179807"/>
    </source>
</evidence>
<comment type="caution">
    <text evidence="2">The sequence shown here is derived from an EMBL/GenBank/DDBJ whole genome shotgun (WGS) entry which is preliminary data.</text>
</comment>
<accession>A0A1J4KIZ1</accession>
<dbReference type="GeneID" id="94835658"/>
<evidence type="ECO:0000313" key="2">
    <source>
        <dbReference type="EMBL" id="OHT10904.1"/>
    </source>
</evidence>
<dbReference type="RefSeq" id="XP_068364040.1">
    <property type="nucleotide sequence ID" value="XM_068500954.1"/>
</dbReference>
<keyword evidence="1" id="KW-1133">Transmembrane helix</keyword>
<gene>
    <name evidence="2" type="ORF">TRFO_19705</name>
</gene>
<name>A0A1J4KIZ1_9EUKA</name>